<gene>
    <name evidence="2" type="ORF">BJ999_005545</name>
</gene>
<name>A0A7Y9KH08_9ACTN</name>
<organism evidence="2 3">
    <name type="scientific">Actinomadura citrea</name>
    <dbReference type="NCBI Taxonomy" id="46158"/>
    <lineage>
        <taxon>Bacteria</taxon>
        <taxon>Bacillati</taxon>
        <taxon>Actinomycetota</taxon>
        <taxon>Actinomycetes</taxon>
        <taxon>Streptosporangiales</taxon>
        <taxon>Thermomonosporaceae</taxon>
        <taxon>Actinomadura</taxon>
    </lineage>
</organism>
<protein>
    <submittedName>
        <fullName evidence="2">Uncharacterized protein</fullName>
    </submittedName>
</protein>
<accession>A0A7Y9KH08</accession>
<reference evidence="2 3" key="1">
    <citation type="submission" date="2020-07" db="EMBL/GenBank/DDBJ databases">
        <title>Sequencing the genomes of 1000 actinobacteria strains.</title>
        <authorList>
            <person name="Klenk H.-P."/>
        </authorList>
    </citation>
    <scope>NUCLEOTIDE SEQUENCE [LARGE SCALE GENOMIC DNA]</scope>
    <source>
        <strain evidence="2 3">DSM 43461</strain>
    </source>
</reference>
<evidence type="ECO:0000313" key="2">
    <source>
        <dbReference type="EMBL" id="NYE15249.1"/>
    </source>
</evidence>
<dbReference type="Proteomes" id="UP000591272">
    <property type="component" value="Unassembled WGS sequence"/>
</dbReference>
<feature type="region of interest" description="Disordered" evidence="1">
    <location>
        <begin position="184"/>
        <end position="260"/>
    </location>
</feature>
<keyword evidence="3" id="KW-1185">Reference proteome</keyword>
<feature type="region of interest" description="Disordered" evidence="1">
    <location>
        <begin position="1"/>
        <end position="38"/>
    </location>
</feature>
<comment type="caution">
    <text evidence="2">The sequence shown here is derived from an EMBL/GenBank/DDBJ whole genome shotgun (WGS) entry which is preliminary data.</text>
</comment>
<dbReference type="AlphaFoldDB" id="A0A7Y9KH08"/>
<evidence type="ECO:0000313" key="3">
    <source>
        <dbReference type="Proteomes" id="UP000591272"/>
    </source>
</evidence>
<feature type="compositionally biased region" description="Basic and acidic residues" evidence="1">
    <location>
        <begin position="245"/>
        <end position="260"/>
    </location>
</feature>
<feature type="compositionally biased region" description="Basic residues" evidence="1">
    <location>
        <begin position="191"/>
        <end position="204"/>
    </location>
</feature>
<feature type="compositionally biased region" description="Basic and acidic residues" evidence="1">
    <location>
        <begin position="159"/>
        <end position="170"/>
    </location>
</feature>
<dbReference type="EMBL" id="JACCBT010000001">
    <property type="protein sequence ID" value="NYE15249.1"/>
    <property type="molecule type" value="Genomic_DNA"/>
</dbReference>
<evidence type="ECO:0000256" key="1">
    <source>
        <dbReference type="SAM" id="MobiDB-lite"/>
    </source>
</evidence>
<feature type="compositionally biased region" description="Basic and acidic residues" evidence="1">
    <location>
        <begin position="209"/>
        <end position="220"/>
    </location>
</feature>
<sequence>MLSAPEGEADFRRRVAAGSATDGGTSALHPSSRAIPSRCWPRSANAASATAPSGARLVGKLVAMAGEAGWVEDAGEDPDPCPGSPALMIKEEWAKGMRRSRIDGALGQNLRTALHSDRPTAPPSRKRAWPSSVMRPGRVPGESVAARRRGRQPCTARVLEGRPPRPPDRALHDLVADRILRRARRPVNEAHRRRARTGRSKRHALSTAPEERRGAHDLRDRGRRARPVAHRTAALQARWTDASPGEDRSRRSRREGREPVEWGVRADPSAVLPSVRMGDSPNAETHVNACRTSASTTYKVHTCALTWLAGVCLAGSDF</sequence>
<proteinExistence type="predicted"/>
<feature type="compositionally biased region" description="Low complexity" evidence="1">
    <location>
        <begin position="16"/>
        <end position="27"/>
    </location>
</feature>
<feature type="region of interest" description="Disordered" evidence="1">
    <location>
        <begin position="114"/>
        <end position="170"/>
    </location>
</feature>